<feature type="coiled-coil region" evidence="7">
    <location>
        <begin position="360"/>
        <end position="408"/>
    </location>
</feature>
<dbReference type="Proteomes" id="UP000318833">
    <property type="component" value="Unassembled WGS sequence"/>
</dbReference>
<evidence type="ECO:0000256" key="7">
    <source>
        <dbReference type="SAM" id="Coils"/>
    </source>
</evidence>
<keyword evidence="10" id="KW-1185">Reference proteome</keyword>
<dbReference type="InterPro" id="IPR051476">
    <property type="entry name" value="Bac_ResReg_Asp_Phosphatase"/>
</dbReference>
<feature type="repeat" description="TPR" evidence="6">
    <location>
        <begin position="106"/>
        <end position="139"/>
    </location>
</feature>
<dbReference type="OrthoDB" id="1090267at2"/>
<proteinExistence type="inferred from homology"/>
<dbReference type="GO" id="GO:0005737">
    <property type="term" value="C:cytoplasm"/>
    <property type="evidence" value="ECO:0007669"/>
    <property type="project" value="UniProtKB-SubCell"/>
</dbReference>
<comment type="caution">
    <text evidence="9">The sequence shown here is derived from an EMBL/GenBank/DDBJ whole genome shotgun (WGS) entry which is preliminary data.</text>
</comment>
<organism evidence="9 10">
    <name type="scientific">Aquimarina algiphila</name>
    <dbReference type="NCBI Taxonomy" id="2047982"/>
    <lineage>
        <taxon>Bacteria</taxon>
        <taxon>Pseudomonadati</taxon>
        <taxon>Bacteroidota</taxon>
        <taxon>Flavobacteriia</taxon>
        <taxon>Flavobacteriales</taxon>
        <taxon>Flavobacteriaceae</taxon>
        <taxon>Aquimarina</taxon>
    </lineage>
</organism>
<dbReference type="PANTHER" id="PTHR46630:SF1">
    <property type="entry name" value="TETRATRICOPEPTIDE REPEAT PROTEIN 29"/>
    <property type="match status" value="1"/>
</dbReference>
<keyword evidence="3" id="KW-0677">Repeat</keyword>
<dbReference type="SUPFAM" id="SSF46894">
    <property type="entry name" value="C-terminal effector domain of the bipartite response regulators"/>
    <property type="match status" value="1"/>
</dbReference>
<reference evidence="9 10" key="1">
    <citation type="submission" date="2019-07" db="EMBL/GenBank/DDBJ databases">
        <title>The draft genome sequence of Aquimarina algiphila M91.</title>
        <authorList>
            <person name="Meng X."/>
        </authorList>
    </citation>
    <scope>NUCLEOTIDE SEQUENCE [LARGE SCALE GENOMIC DNA]</scope>
    <source>
        <strain evidence="9 10">M91</strain>
    </source>
</reference>
<feature type="repeat" description="TPR" evidence="6">
    <location>
        <begin position="146"/>
        <end position="179"/>
    </location>
</feature>
<evidence type="ECO:0000256" key="3">
    <source>
        <dbReference type="ARBA" id="ARBA00022737"/>
    </source>
</evidence>
<keyword evidence="4 6" id="KW-0802">TPR repeat</keyword>
<dbReference type="Gene3D" id="1.10.10.10">
    <property type="entry name" value="Winged helix-like DNA-binding domain superfamily/Winged helix DNA-binding domain"/>
    <property type="match status" value="1"/>
</dbReference>
<feature type="transmembrane region" description="Helical" evidence="8">
    <location>
        <begin position="336"/>
        <end position="356"/>
    </location>
</feature>
<dbReference type="Pfam" id="PF13424">
    <property type="entry name" value="TPR_12"/>
    <property type="match status" value="1"/>
</dbReference>
<comment type="similarity">
    <text evidence="5">Belongs to the Rap family.</text>
</comment>
<dbReference type="AlphaFoldDB" id="A0A554VAX6"/>
<sequence>MILLLHYSFYRLNLISVSLPNLRKIHLTIYTILFMCFLQSINAQNQKLTNLENEPTQYYKNNTISVDILSSIGYQYWVQGNYKEALRYLLISKKKHKKNNNYKGVASTTLHIGLIYADLKEYNEALREYNKAIHLFTDLKLTNDVATTFTKIATILIEQNKHIEALEYLNNALEIHTKSNFTYGIAEIHNRLTLLHLNKNNLDKASYHIHESIRLSKEIGDTYGLTSSMILLGKTLRLKGNLKEAEHNLKMGLQSSKENNLKKQELASYQELKKLKTIMNQPEQALLFYNNYVKLKDTLFNYKKSKEIAFLEFKNKLEQTNTKISILEQEHGKKKIINYTLFTSILLISISAYIILSVYRKRSEKEIEFAIKEQDILKSQNSLAQKFIQNEKLKQKELEEQLEFKNKQLTSYTFNFQQKNEIINKIQNIVKHLDQVSSLEEKKLIQELKKLAEENLSIDKNWENFRNYFEEAKIGFHAKLKLKHENLKANDLKICSLIRLNLNIKETASILGISPGSLKTARYRLRKKLELNPKQEIIDYLISLEKEMIPDDKLYK</sequence>
<name>A0A554VAX6_9FLAO</name>
<evidence type="ECO:0000256" key="8">
    <source>
        <dbReference type="SAM" id="Phobius"/>
    </source>
</evidence>
<keyword evidence="7" id="KW-0175">Coiled coil</keyword>
<keyword evidence="2" id="KW-0963">Cytoplasm</keyword>
<dbReference type="GO" id="GO:0003677">
    <property type="term" value="F:DNA binding"/>
    <property type="evidence" value="ECO:0007669"/>
    <property type="project" value="InterPro"/>
</dbReference>
<dbReference type="SUPFAM" id="SSF48452">
    <property type="entry name" value="TPR-like"/>
    <property type="match status" value="1"/>
</dbReference>
<keyword evidence="8" id="KW-0472">Membrane</keyword>
<evidence type="ECO:0000313" key="9">
    <source>
        <dbReference type="EMBL" id="TSE03469.1"/>
    </source>
</evidence>
<dbReference type="SMART" id="SM00028">
    <property type="entry name" value="TPR"/>
    <property type="match status" value="5"/>
</dbReference>
<evidence type="ECO:0000256" key="4">
    <source>
        <dbReference type="ARBA" id="ARBA00022803"/>
    </source>
</evidence>
<dbReference type="EMBL" id="VLNR01000109">
    <property type="protein sequence ID" value="TSE03469.1"/>
    <property type="molecule type" value="Genomic_DNA"/>
</dbReference>
<evidence type="ECO:0000256" key="2">
    <source>
        <dbReference type="ARBA" id="ARBA00022490"/>
    </source>
</evidence>
<dbReference type="PROSITE" id="PS50005">
    <property type="entry name" value="TPR"/>
    <property type="match status" value="2"/>
</dbReference>
<dbReference type="PANTHER" id="PTHR46630">
    <property type="entry name" value="TETRATRICOPEPTIDE REPEAT PROTEIN 29"/>
    <property type="match status" value="1"/>
</dbReference>
<evidence type="ECO:0000256" key="5">
    <source>
        <dbReference type="ARBA" id="ARBA00038253"/>
    </source>
</evidence>
<dbReference type="InterPro" id="IPR036388">
    <property type="entry name" value="WH-like_DNA-bd_sf"/>
</dbReference>
<evidence type="ECO:0000256" key="6">
    <source>
        <dbReference type="PROSITE-ProRule" id="PRU00339"/>
    </source>
</evidence>
<dbReference type="InterPro" id="IPR016032">
    <property type="entry name" value="Sig_transdc_resp-reg_C-effctor"/>
</dbReference>
<protein>
    <submittedName>
        <fullName evidence="9">Uncharacterized protein</fullName>
    </submittedName>
</protein>
<keyword evidence="8" id="KW-0812">Transmembrane</keyword>
<dbReference type="Gene3D" id="1.25.40.10">
    <property type="entry name" value="Tetratricopeptide repeat domain"/>
    <property type="match status" value="1"/>
</dbReference>
<accession>A0A554VAX6</accession>
<gene>
    <name evidence="9" type="ORF">FOF46_29200</name>
</gene>
<dbReference type="InterPro" id="IPR011990">
    <property type="entry name" value="TPR-like_helical_dom_sf"/>
</dbReference>
<dbReference type="InterPro" id="IPR019734">
    <property type="entry name" value="TPR_rpt"/>
</dbReference>
<dbReference type="GO" id="GO:0006355">
    <property type="term" value="P:regulation of DNA-templated transcription"/>
    <property type="evidence" value="ECO:0007669"/>
    <property type="project" value="InterPro"/>
</dbReference>
<evidence type="ECO:0000313" key="10">
    <source>
        <dbReference type="Proteomes" id="UP000318833"/>
    </source>
</evidence>
<keyword evidence="8" id="KW-1133">Transmembrane helix</keyword>
<evidence type="ECO:0000256" key="1">
    <source>
        <dbReference type="ARBA" id="ARBA00004496"/>
    </source>
</evidence>
<comment type="subcellular location">
    <subcellularLocation>
        <location evidence="1">Cytoplasm</location>
    </subcellularLocation>
</comment>